<dbReference type="Proteomes" id="UP000812270">
    <property type="component" value="Unassembled WGS sequence"/>
</dbReference>
<dbReference type="EMBL" id="JAHSPG010000001">
    <property type="protein sequence ID" value="MBV4355596.1"/>
    <property type="molecule type" value="Genomic_DNA"/>
</dbReference>
<sequence>MKNLIIALALVLASASIGFAQKKTFATSDSIVVKGNIKAPMVITPASLSAYKKVTLGNVVIKNHEGKPKDTLLNVQGVLLKDLLAKVELDESNFKKFSEFCIVVKCTDDYTVVYSWNELFNSPTGDATYIVTDKDGQQLSQMKDKIAIITPSDYNTGRRFSKSVASIEVKSVQ</sequence>
<keyword evidence="1" id="KW-0732">Signal</keyword>
<proteinExistence type="predicted"/>
<evidence type="ECO:0000313" key="2">
    <source>
        <dbReference type="EMBL" id="MBV4355596.1"/>
    </source>
</evidence>
<dbReference type="InterPro" id="IPR010916">
    <property type="entry name" value="TonB_box_CS"/>
</dbReference>
<evidence type="ECO:0000256" key="1">
    <source>
        <dbReference type="SAM" id="SignalP"/>
    </source>
</evidence>
<protein>
    <submittedName>
        <fullName evidence="2">Molybdopterin-binding protein</fullName>
    </submittedName>
</protein>
<feature type="signal peptide" evidence="1">
    <location>
        <begin position="1"/>
        <end position="20"/>
    </location>
</feature>
<comment type="caution">
    <text evidence="2">The sequence shown here is derived from an EMBL/GenBank/DDBJ whole genome shotgun (WGS) entry which is preliminary data.</text>
</comment>
<dbReference type="PROSITE" id="PS00430">
    <property type="entry name" value="TONB_DEPENDENT_REC_1"/>
    <property type="match status" value="1"/>
</dbReference>
<keyword evidence="3" id="KW-1185">Reference proteome</keyword>
<organism evidence="2 3">
    <name type="scientific">Pinibacter aurantiacus</name>
    <dbReference type="NCBI Taxonomy" id="2851599"/>
    <lineage>
        <taxon>Bacteria</taxon>
        <taxon>Pseudomonadati</taxon>
        <taxon>Bacteroidota</taxon>
        <taxon>Chitinophagia</taxon>
        <taxon>Chitinophagales</taxon>
        <taxon>Chitinophagaceae</taxon>
        <taxon>Pinibacter</taxon>
    </lineage>
</organism>
<gene>
    <name evidence="2" type="ORF">KTO63_00460</name>
</gene>
<reference evidence="2" key="1">
    <citation type="submission" date="2021-06" db="EMBL/GenBank/DDBJ databases">
        <authorList>
            <person name="Huq M.A."/>
        </authorList>
    </citation>
    <scope>NUCLEOTIDE SEQUENCE</scope>
    <source>
        <strain evidence="2">MAH-26</strain>
    </source>
</reference>
<dbReference type="AlphaFoldDB" id="A0A9E2S489"/>
<accession>A0A9E2S489</accession>
<feature type="chain" id="PRO_5039095319" evidence="1">
    <location>
        <begin position="21"/>
        <end position="173"/>
    </location>
</feature>
<dbReference type="RefSeq" id="WP_217789149.1">
    <property type="nucleotide sequence ID" value="NZ_JAHSPG010000001.1"/>
</dbReference>
<evidence type="ECO:0000313" key="3">
    <source>
        <dbReference type="Proteomes" id="UP000812270"/>
    </source>
</evidence>
<name>A0A9E2S489_9BACT</name>